<evidence type="ECO:0000313" key="3">
    <source>
        <dbReference type="EMBL" id="NNV23725.1"/>
    </source>
</evidence>
<dbReference type="EMBL" id="PKQI01000005">
    <property type="protein sequence ID" value="NNV23725.1"/>
    <property type="molecule type" value="Genomic_DNA"/>
</dbReference>
<reference evidence="4 5" key="1">
    <citation type="submission" date="2017-07" db="EMBL/GenBank/DDBJ databases">
        <title>Phylogenetic study on the rhizospheric bacterium Ochrobactrum sp. A44.</title>
        <authorList>
            <person name="Krzyzanowska D.M."/>
            <person name="Ossowicki A."/>
            <person name="Rajewska M."/>
            <person name="Maciag T."/>
            <person name="Kaczynski Z."/>
            <person name="Czerwicka M."/>
            <person name="Jafra S."/>
        </authorList>
    </citation>
    <scope>NUCLEOTIDE SEQUENCE [LARGE SCALE GENOMIC DNA]</scope>
    <source>
        <strain evidence="4 5">CCUG 30717</strain>
    </source>
</reference>
<proteinExistence type="predicted"/>
<dbReference type="Proteomes" id="UP000526233">
    <property type="component" value="Unassembled WGS sequence"/>
</dbReference>
<evidence type="ECO:0000256" key="1">
    <source>
        <dbReference type="ARBA" id="ARBA00022723"/>
    </source>
</evidence>
<reference evidence="3 6" key="2">
    <citation type="submission" date="2018-11" db="EMBL/GenBank/DDBJ databases">
        <title>Genome sequencing and analysis.</title>
        <authorList>
            <person name="Huang Y.-T."/>
        </authorList>
    </citation>
    <scope>NUCLEOTIDE SEQUENCE [LARGE SCALE GENOMIC DNA]</scope>
    <source>
        <strain evidence="3 6">SHIN</strain>
    </source>
</reference>
<dbReference type="InterPro" id="IPR017969">
    <property type="entry name" value="Heavy-metal-associated_CS"/>
</dbReference>
<dbReference type="InterPro" id="IPR036163">
    <property type="entry name" value="HMA_dom_sf"/>
</dbReference>
<evidence type="ECO:0000313" key="4">
    <source>
        <dbReference type="EMBL" id="OYR25157.1"/>
    </source>
</evidence>
<comment type="caution">
    <text evidence="4">The sequence shown here is derived from an EMBL/GenBank/DDBJ whole genome shotgun (WGS) entry which is preliminary data.</text>
</comment>
<protein>
    <submittedName>
        <fullName evidence="3">Copper chaperone</fullName>
    </submittedName>
    <submittedName>
        <fullName evidence="4">Heavy-metal-associated domain protein</fullName>
    </submittedName>
</protein>
<dbReference type="EMBL" id="NNRM01000022">
    <property type="protein sequence ID" value="OYR25157.1"/>
    <property type="molecule type" value="Genomic_DNA"/>
</dbReference>
<evidence type="ECO:0000313" key="6">
    <source>
        <dbReference type="Proteomes" id="UP000526233"/>
    </source>
</evidence>
<sequence length="66" mass="6845">MVTFSIPKMKCGGCAESVTNALHKIDGASTVDIDLDKKEAKFVSKASNDDALNALAAAGYPATITQ</sequence>
<dbReference type="InterPro" id="IPR006121">
    <property type="entry name" value="HMA_dom"/>
</dbReference>
<organism evidence="4 5">
    <name type="scientific">Brucella pseudogrignonensis</name>
    <dbReference type="NCBI Taxonomy" id="419475"/>
    <lineage>
        <taxon>Bacteria</taxon>
        <taxon>Pseudomonadati</taxon>
        <taxon>Pseudomonadota</taxon>
        <taxon>Alphaproteobacteria</taxon>
        <taxon>Hyphomicrobiales</taxon>
        <taxon>Brucellaceae</taxon>
        <taxon>Brucella/Ochrobactrum group</taxon>
        <taxon>Brucella</taxon>
    </lineage>
</organism>
<name>A0A256GDF6_9HYPH</name>
<dbReference type="GO" id="GO:0046872">
    <property type="term" value="F:metal ion binding"/>
    <property type="evidence" value="ECO:0007669"/>
    <property type="project" value="UniProtKB-KW"/>
</dbReference>
<dbReference type="SUPFAM" id="SSF55008">
    <property type="entry name" value="HMA, heavy metal-associated domain"/>
    <property type="match status" value="1"/>
</dbReference>
<gene>
    <name evidence="4" type="ORF">CEV34_2931</name>
    <name evidence="3" type="ORF">EHE22_25480</name>
</gene>
<dbReference type="AlphaFoldDB" id="A0A256GDF6"/>
<dbReference type="Pfam" id="PF00403">
    <property type="entry name" value="HMA"/>
    <property type="match status" value="1"/>
</dbReference>
<dbReference type="PROSITE" id="PS01047">
    <property type="entry name" value="HMA_1"/>
    <property type="match status" value="1"/>
</dbReference>
<dbReference type="RefSeq" id="WP_007874820.1">
    <property type="nucleotide sequence ID" value="NZ_CAXURC020000001.1"/>
</dbReference>
<dbReference type="PROSITE" id="PS50846">
    <property type="entry name" value="HMA_2"/>
    <property type="match status" value="1"/>
</dbReference>
<keyword evidence="5" id="KW-1185">Reference proteome</keyword>
<dbReference type="Gene3D" id="3.30.70.100">
    <property type="match status" value="1"/>
</dbReference>
<dbReference type="Proteomes" id="UP000216188">
    <property type="component" value="Unassembled WGS sequence"/>
</dbReference>
<keyword evidence="1" id="KW-0479">Metal-binding</keyword>
<feature type="domain" description="HMA" evidence="2">
    <location>
        <begin position="1"/>
        <end position="63"/>
    </location>
</feature>
<evidence type="ECO:0000313" key="5">
    <source>
        <dbReference type="Proteomes" id="UP000216188"/>
    </source>
</evidence>
<accession>A0A256GDF6</accession>
<evidence type="ECO:0000259" key="2">
    <source>
        <dbReference type="PROSITE" id="PS50846"/>
    </source>
</evidence>
<dbReference type="CDD" id="cd00371">
    <property type="entry name" value="HMA"/>
    <property type="match status" value="1"/>
</dbReference>
<dbReference type="STRING" id="419475.A8A54_04245"/>